<comment type="caution">
    <text evidence="1">The sequence shown here is derived from an EMBL/GenBank/DDBJ whole genome shotgun (WGS) entry which is preliminary data.</text>
</comment>
<accession>A0AA40FUF1</accession>
<protein>
    <submittedName>
        <fullName evidence="1">Uncharacterized protein</fullName>
    </submittedName>
</protein>
<name>A0AA40FUF1_9HYME</name>
<dbReference type="AlphaFoldDB" id="A0AA40FUF1"/>
<organism evidence="1 2">
    <name type="scientific">Melipona bicolor</name>
    <dbReference type="NCBI Taxonomy" id="60889"/>
    <lineage>
        <taxon>Eukaryota</taxon>
        <taxon>Metazoa</taxon>
        <taxon>Ecdysozoa</taxon>
        <taxon>Arthropoda</taxon>
        <taxon>Hexapoda</taxon>
        <taxon>Insecta</taxon>
        <taxon>Pterygota</taxon>
        <taxon>Neoptera</taxon>
        <taxon>Endopterygota</taxon>
        <taxon>Hymenoptera</taxon>
        <taxon>Apocrita</taxon>
        <taxon>Aculeata</taxon>
        <taxon>Apoidea</taxon>
        <taxon>Anthophila</taxon>
        <taxon>Apidae</taxon>
        <taxon>Melipona</taxon>
    </lineage>
</organism>
<evidence type="ECO:0000313" key="1">
    <source>
        <dbReference type="EMBL" id="KAK1125522.1"/>
    </source>
</evidence>
<dbReference type="EMBL" id="JAHYIQ010000016">
    <property type="protein sequence ID" value="KAK1125522.1"/>
    <property type="molecule type" value="Genomic_DNA"/>
</dbReference>
<evidence type="ECO:0000313" key="2">
    <source>
        <dbReference type="Proteomes" id="UP001177670"/>
    </source>
</evidence>
<sequence>MDVSILGGDLEKIDAVKRDWNVTRWFLASYELNSAPDVGIIRPFGKKVVPRKLFQVVRVDEVL</sequence>
<keyword evidence="2" id="KW-1185">Reference proteome</keyword>
<reference evidence="1" key="1">
    <citation type="submission" date="2021-10" db="EMBL/GenBank/DDBJ databases">
        <title>Melipona bicolor Genome sequencing and assembly.</title>
        <authorList>
            <person name="Araujo N.S."/>
            <person name="Arias M.C."/>
        </authorList>
    </citation>
    <scope>NUCLEOTIDE SEQUENCE</scope>
    <source>
        <strain evidence="1">USP_2M_L1-L4_2017</strain>
        <tissue evidence="1">Whole body</tissue>
    </source>
</reference>
<gene>
    <name evidence="1" type="ORF">K0M31_005881</name>
</gene>
<proteinExistence type="predicted"/>
<dbReference type="Proteomes" id="UP001177670">
    <property type="component" value="Unassembled WGS sequence"/>
</dbReference>